<organism evidence="1 2">
    <name type="scientific">Phytophthora aleatoria</name>
    <dbReference type="NCBI Taxonomy" id="2496075"/>
    <lineage>
        <taxon>Eukaryota</taxon>
        <taxon>Sar</taxon>
        <taxon>Stramenopiles</taxon>
        <taxon>Oomycota</taxon>
        <taxon>Peronosporomycetes</taxon>
        <taxon>Peronosporales</taxon>
        <taxon>Peronosporaceae</taxon>
        <taxon>Phytophthora</taxon>
    </lineage>
</organism>
<keyword evidence="2" id="KW-1185">Reference proteome</keyword>
<comment type="caution">
    <text evidence="1">The sequence shown here is derived from an EMBL/GenBank/DDBJ whole genome shotgun (WGS) entry which is preliminary data.</text>
</comment>
<dbReference type="AlphaFoldDB" id="A0A8J5ILM5"/>
<sequence length="51" mass="5628">MTLSCLFGTTSVPIGRLKLSSMRHKRTSFFSVSLRGTHIAVNLPTYRGTSL</sequence>
<evidence type="ECO:0000313" key="2">
    <source>
        <dbReference type="Proteomes" id="UP000709295"/>
    </source>
</evidence>
<dbReference type="Proteomes" id="UP000709295">
    <property type="component" value="Unassembled WGS sequence"/>
</dbReference>
<name>A0A8J5ILM5_9STRA</name>
<dbReference type="EMBL" id="JAENGY010000263">
    <property type="protein sequence ID" value="KAG6967700.1"/>
    <property type="molecule type" value="Genomic_DNA"/>
</dbReference>
<proteinExistence type="predicted"/>
<reference evidence="1" key="1">
    <citation type="submission" date="2021-01" db="EMBL/GenBank/DDBJ databases">
        <title>Phytophthora aleatoria, a newly-described species from Pinus radiata is distinct from Phytophthora cactorum isolates based on comparative genomics.</title>
        <authorList>
            <person name="Mcdougal R."/>
            <person name="Panda P."/>
            <person name="Williams N."/>
            <person name="Studholme D.J."/>
        </authorList>
    </citation>
    <scope>NUCLEOTIDE SEQUENCE</scope>
    <source>
        <strain evidence="1">NZFS 4037</strain>
    </source>
</reference>
<gene>
    <name evidence="1" type="ORF">JG688_00006190</name>
</gene>
<accession>A0A8J5ILM5</accession>
<protein>
    <submittedName>
        <fullName evidence="1">Uncharacterized protein</fullName>
    </submittedName>
</protein>
<evidence type="ECO:0000313" key="1">
    <source>
        <dbReference type="EMBL" id="KAG6967700.1"/>
    </source>
</evidence>